<dbReference type="AlphaFoldDB" id="A0A4S8IEX3"/>
<dbReference type="Proteomes" id="UP000317650">
    <property type="component" value="Chromosome 9"/>
</dbReference>
<keyword evidence="2" id="KW-1185">Reference proteome</keyword>
<reference evidence="1 2" key="1">
    <citation type="journal article" date="2019" name="Nat. Plants">
        <title>Genome sequencing of Musa balbisiana reveals subgenome evolution and function divergence in polyploid bananas.</title>
        <authorList>
            <person name="Yao X."/>
        </authorList>
    </citation>
    <scope>NUCLEOTIDE SEQUENCE [LARGE SCALE GENOMIC DNA]</scope>
    <source>
        <strain evidence="2">cv. DH-PKW</strain>
        <tissue evidence="1">Leaves</tissue>
    </source>
</reference>
<evidence type="ECO:0000313" key="2">
    <source>
        <dbReference type="Proteomes" id="UP000317650"/>
    </source>
</evidence>
<protein>
    <submittedName>
        <fullName evidence="1">Uncharacterized protein</fullName>
    </submittedName>
</protein>
<proteinExistence type="predicted"/>
<organism evidence="1 2">
    <name type="scientific">Musa balbisiana</name>
    <name type="common">Banana</name>
    <dbReference type="NCBI Taxonomy" id="52838"/>
    <lineage>
        <taxon>Eukaryota</taxon>
        <taxon>Viridiplantae</taxon>
        <taxon>Streptophyta</taxon>
        <taxon>Embryophyta</taxon>
        <taxon>Tracheophyta</taxon>
        <taxon>Spermatophyta</taxon>
        <taxon>Magnoliopsida</taxon>
        <taxon>Liliopsida</taxon>
        <taxon>Zingiberales</taxon>
        <taxon>Musaceae</taxon>
        <taxon>Musa</taxon>
    </lineage>
</organism>
<comment type="caution">
    <text evidence="1">The sequence shown here is derived from an EMBL/GenBank/DDBJ whole genome shotgun (WGS) entry which is preliminary data.</text>
</comment>
<sequence length="160" mass="18319">MTTEVEESVGHCIWQELVSFLQVSQVSELREPLHRLRLQSRLFPFPVIEYRDDSDWHLDKVTRERNAPMPRAGARSSCRNTESFHGIEGSPLLNRAHTTCHLLSWHHIKHTFCFSRTCAPRSHARGYLHKIRIMFVFSADPNSKGNGACRSPAPTPDACL</sequence>
<gene>
    <name evidence="1" type="ORF">C4D60_Mb09t08360</name>
</gene>
<accession>A0A4S8IEX3</accession>
<dbReference type="EMBL" id="PYDT01000010">
    <property type="protein sequence ID" value="THU46767.1"/>
    <property type="molecule type" value="Genomic_DNA"/>
</dbReference>
<name>A0A4S8IEX3_MUSBA</name>
<evidence type="ECO:0000313" key="1">
    <source>
        <dbReference type="EMBL" id="THU46767.1"/>
    </source>
</evidence>